<evidence type="ECO:0000256" key="1">
    <source>
        <dbReference type="SAM" id="MobiDB-lite"/>
    </source>
</evidence>
<protein>
    <submittedName>
        <fullName evidence="2">Uncharacterized protein</fullName>
    </submittedName>
</protein>
<dbReference type="Proteomes" id="UP000027222">
    <property type="component" value="Unassembled WGS sequence"/>
</dbReference>
<proteinExistence type="predicted"/>
<accession>A0A067SFZ7</accession>
<dbReference type="HOGENOM" id="CLU_1065772_0_0_1"/>
<feature type="region of interest" description="Disordered" evidence="1">
    <location>
        <begin position="169"/>
        <end position="195"/>
    </location>
</feature>
<evidence type="ECO:0000313" key="3">
    <source>
        <dbReference type="Proteomes" id="UP000027222"/>
    </source>
</evidence>
<feature type="compositionally biased region" description="Basic and acidic residues" evidence="1">
    <location>
        <begin position="89"/>
        <end position="105"/>
    </location>
</feature>
<dbReference type="EMBL" id="KL142421">
    <property type="protein sequence ID" value="KDR66664.1"/>
    <property type="molecule type" value="Genomic_DNA"/>
</dbReference>
<organism evidence="2 3">
    <name type="scientific">Galerina marginata (strain CBS 339.88)</name>
    <dbReference type="NCBI Taxonomy" id="685588"/>
    <lineage>
        <taxon>Eukaryota</taxon>
        <taxon>Fungi</taxon>
        <taxon>Dikarya</taxon>
        <taxon>Basidiomycota</taxon>
        <taxon>Agaricomycotina</taxon>
        <taxon>Agaricomycetes</taxon>
        <taxon>Agaricomycetidae</taxon>
        <taxon>Agaricales</taxon>
        <taxon>Agaricineae</taxon>
        <taxon>Strophariaceae</taxon>
        <taxon>Galerina</taxon>
    </lineage>
</organism>
<dbReference type="AlphaFoldDB" id="A0A067SFZ7"/>
<reference evidence="3" key="1">
    <citation type="journal article" date="2014" name="Proc. Natl. Acad. Sci. U.S.A.">
        <title>Extensive sampling of basidiomycete genomes demonstrates inadequacy of the white-rot/brown-rot paradigm for wood decay fungi.</title>
        <authorList>
            <person name="Riley R."/>
            <person name="Salamov A.A."/>
            <person name="Brown D.W."/>
            <person name="Nagy L.G."/>
            <person name="Floudas D."/>
            <person name="Held B.W."/>
            <person name="Levasseur A."/>
            <person name="Lombard V."/>
            <person name="Morin E."/>
            <person name="Otillar R."/>
            <person name="Lindquist E.A."/>
            <person name="Sun H."/>
            <person name="LaButti K.M."/>
            <person name="Schmutz J."/>
            <person name="Jabbour D."/>
            <person name="Luo H."/>
            <person name="Baker S.E."/>
            <person name="Pisabarro A.G."/>
            <person name="Walton J.D."/>
            <person name="Blanchette R.A."/>
            <person name="Henrissat B."/>
            <person name="Martin F."/>
            <person name="Cullen D."/>
            <person name="Hibbett D.S."/>
            <person name="Grigoriev I.V."/>
        </authorList>
    </citation>
    <scope>NUCLEOTIDE SEQUENCE [LARGE SCALE GENOMIC DNA]</scope>
    <source>
        <strain evidence="3">CBS 339.88</strain>
    </source>
</reference>
<sequence>MSNIITCPRLEANFDVQEAYLTRRFEDQESHARRFGPSSLSRSQSLWEELVANINDHLKAHPELVSDPRFQGLYVYRPDPTGSIKATKKSSDKASEDAVEAEKGTGEATGANKTLLDLKVTTDPPAQYTRLETTASAATNYHRGFSTEDADAMQDGNTSPDDFSCTQLEDGDCSSSDGLTANRSKPSVLQENSSNKTVVYTTSLSKLIPELITKHSPMKGQAGRRLFRSGRIDPNTQIDLGTIESLLPDRSRKTSGLIFLK</sequence>
<evidence type="ECO:0000313" key="2">
    <source>
        <dbReference type="EMBL" id="KDR66664.1"/>
    </source>
</evidence>
<gene>
    <name evidence="2" type="ORF">GALMADRAFT_216878</name>
</gene>
<name>A0A067SFZ7_GALM3</name>
<keyword evidence="3" id="KW-1185">Reference proteome</keyword>
<dbReference type="OrthoDB" id="3055012at2759"/>
<feature type="region of interest" description="Disordered" evidence="1">
    <location>
        <begin position="81"/>
        <end position="110"/>
    </location>
</feature>